<organism evidence="1 2">
    <name type="scientific">Sinorhizobium sojae CCBAU 05684</name>
    <dbReference type="NCBI Taxonomy" id="716928"/>
    <lineage>
        <taxon>Bacteria</taxon>
        <taxon>Pseudomonadati</taxon>
        <taxon>Pseudomonadota</taxon>
        <taxon>Alphaproteobacteria</taxon>
        <taxon>Hyphomicrobiales</taxon>
        <taxon>Rhizobiaceae</taxon>
        <taxon>Sinorhizobium/Ensifer group</taxon>
        <taxon>Sinorhizobium</taxon>
    </lineage>
</organism>
<dbReference type="EMBL" id="CP023067">
    <property type="protein sequence ID" value="ASY62367.1"/>
    <property type="molecule type" value="Genomic_DNA"/>
</dbReference>
<sequence length="44" mass="4562">MGHVRRLHDGVPGRCPESCVGNRGDVALAATEGEADGDQAGERD</sequence>
<reference evidence="1 2" key="1">
    <citation type="submission" date="2017-08" db="EMBL/GenBank/DDBJ databases">
        <title>Multipartite genome sequences of Sinorhizobium species nodulating soybeans.</title>
        <authorList>
            <person name="Tian C.F."/>
        </authorList>
    </citation>
    <scope>NUCLEOTIDE SEQUENCE [LARGE SCALE GENOMIC DNA]</scope>
    <source>
        <strain evidence="1 2">CCBAU 05684</strain>
    </source>
</reference>
<protein>
    <submittedName>
        <fullName evidence="1">Uncharacterized protein</fullName>
    </submittedName>
</protein>
<proteinExistence type="predicted"/>
<dbReference type="AlphaFoldDB" id="A0A249P9I2"/>
<dbReference type="Proteomes" id="UP000217211">
    <property type="component" value="Chromosome"/>
</dbReference>
<keyword evidence="2" id="KW-1185">Reference proteome</keyword>
<gene>
    <name evidence="1" type="ORF">SJ05684_c09050</name>
</gene>
<accession>A0A249P9I2</accession>
<evidence type="ECO:0000313" key="2">
    <source>
        <dbReference type="Proteomes" id="UP000217211"/>
    </source>
</evidence>
<name>A0A249P9I2_9HYPH</name>
<dbReference type="KEGG" id="esj:SJ05684_c09050"/>
<evidence type="ECO:0000313" key="1">
    <source>
        <dbReference type="EMBL" id="ASY62367.1"/>
    </source>
</evidence>